<name>A0A1D2NKP2_ORCCI</name>
<protein>
    <submittedName>
        <fullName evidence="2">Testicular haploid expressed protein</fullName>
    </submittedName>
</protein>
<comment type="caution">
    <text evidence="2">The sequence shown here is derived from an EMBL/GenBank/DDBJ whole genome shotgun (WGS) entry which is preliminary data.</text>
</comment>
<organism evidence="2 3">
    <name type="scientific">Orchesella cincta</name>
    <name type="common">Springtail</name>
    <name type="synonym">Podura cincta</name>
    <dbReference type="NCBI Taxonomy" id="48709"/>
    <lineage>
        <taxon>Eukaryota</taxon>
        <taxon>Metazoa</taxon>
        <taxon>Ecdysozoa</taxon>
        <taxon>Arthropoda</taxon>
        <taxon>Hexapoda</taxon>
        <taxon>Collembola</taxon>
        <taxon>Entomobryomorpha</taxon>
        <taxon>Entomobryoidea</taxon>
        <taxon>Orchesellidae</taxon>
        <taxon>Orchesellinae</taxon>
        <taxon>Orchesella</taxon>
    </lineage>
</organism>
<evidence type="ECO:0000256" key="1">
    <source>
        <dbReference type="SAM" id="MobiDB-lite"/>
    </source>
</evidence>
<dbReference type="Pfam" id="PF14912">
    <property type="entry name" value="THEG"/>
    <property type="match status" value="1"/>
</dbReference>
<feature type="region of interest" description="Disordered" evidence="1">
    <location>
        <begin position="40"/>
        <end position="64"/>
    </location>
</feature>
<reference evidence="2 3" key="1">
    <citation type="journal article" date="2016" name="Genome Biol. Evol.">
        <title>Gene Family Evolution Reflects Adaptation to Soil Environmental Stressors in the Genome of the Collembolan Orchesella cincta.</title>
        <authorList>
            <person name="Faddeeva-Vakhrusheva A."/>
            <person name="Derks M.F."/>
            <person name="Anvar S.Y."/>
            <person name="Agamennone V."/>
            <person name="Suring W."/>
            <person name="Smit S."/>
            <person name="van Straalen N.M."/>
            <person name="Roelofs D."/>
        </authorList>
    </citation>
    <scope>NUCLEOTIDE SEQUENCE [LARGE SCALE GENOMIC DNA]</scope>
    <source>
        <tissue evidence="2">Mixed pool</tissue>
    </source>
</reference>
<evidence type="ECO:0000313" key="3">
    <source>
        <dbReference type="Proteomes" id="UP000094527"/>
    </source>
</evidence>
<feature type="region of interest" description="Disordered" evidence="1">
    <location>
        <begin position="162"/>
        <end position="277"/>
    </location>
</feature>
<feature type="compositionally biased region" description="Basic and acidic residues" evidence="1">
    <location>
        <begin position="203"/>
        <end position="218"/>
    </location>
</feature>
<keyword evidence="3" id="KW-1185">Reference proteome</keyword>
<feature type="compositionally biased region" description="Low complexity" evidence="1">
    <location>
        <begin position="180"/>
        <end position="196"/>
    </location>
</feature>
<dbReference type="Proteomes" id="UP000094527">
    <property type="component" value="Unassembled WGS sequence"/>
</dbReference>
<dbReference type="EMBL" id="LJIJ01000021">
    <property type="protein sequence ID" value="ODN05526.1"/>
    <property type="molecule type" value="Genomic_DNA"/>
</dbReference>
<feature type="compositionally biased region" description="Polar residues" evidence="1">
    <location>
        <begin position="48"/>
        <end position="59"/>
    </location>
</feature>
<dbReference type="AlphaFoldDB" id="A0A1D2NKP2"/>
<accession>A0A1D2NKP2</accession>
<gene>
    <name evidence="2" type="ORF">Ocin01_01106</name>
</gene>
<dbReference type="InterPro" id="IPR006623">
    <property type="entry name" value="THEG"/>
</dbReference>
<proteinExistence type="predicted"/>
<dbReference type="OrthoDB" id="25466at2759"/>
<sequence>MKIMWIDWTVTHLVFSNHFVKRLVFQVRMSRFPSTARGKAPLARTNHYRPSTASPTASPGTFERLARPKMKDKRWIPDRPSVYWLDYIIDPTPHKITNPEELMSYYECLQPKFPRMQRLSTPRPYYGTMFREDEDERHKASLLSGVPVSALSYEPTERIKILATPKTKSSREDYDETGSKMRSSSSKRSLSSGRSLTPQGKGRYFDPHVDLARGDFASRSKHGIHTSTSKERTLPPVNDPKSRTRSLSNHYNAKPGQDDKNNVKRRPMSRNPYSLKN</sequence>
<evidence type="ECO:0000313" key="2">
    <source>
        <dbReference type="EMBL" id="ODN05526.1"/>
    </source>
</evidence>